<comment type="caution">
    <text evidence="1">The sequence shown here is derived from an EMBL/GenBank/DDBJ whole genome shotgun (WGS) entry which is preliminary data.</text>
</comment>
<gene>
    <name evidence="1" type="ORF">NLG97_g10829</name>
</gene>
<reference evidence="1" key="1">
    <citation type="submission" date="2022-07" db="EMBL/GenBank/DDBJ databases">
        <title>Genome Sequence of Lecanicillium saksenae.</title>
        <authorList>
            <person name="Buettner E."/>
        </authorList>
    </citation>
    <scope>NUCLEOTIDE SEQUENCE</scope>
    <source>
        <strain evidence="1">VT-O1</strain>
    </source>
</reference>
<accession>A0ACC1QC94</accession>
<keyword evidence="2" id="KW-1185">Reference proteome</keyword>
<sequence length="475" mass="50475">MYLITELGNTIVGYEVTYTSCSIKLNQIFDIGAHGEGRPVPNNAAASEIVVSPDNKFLIASSRRENIYKIPSFDDKSQQIDSDSIINFSIDENTGKLNFLQDIPAGGRFPRQFSINKAGTKLAVGMQSDGRVVTIKRDPKSGKLGDFESFANIEGQITAVVFDDERRRSSHHDPVSSLNSAAPLVRPTTATSRMVLTANYASHITSRASNASSDQLRHLEEYTSAPSEEFDEVGNPQRGFPFALARDPTAALRLSAQSASERDCDAYGITNSGGKSSGATGGAASSAAQLSPPSANSRNTQGLDDDDIDDGSSSNPLKRRFDDGVVDYPRRRATIACEVCRSRKSRCDGNKPKCKLCAELGANCVYREPGVKLDAGDKMIMEQLNRIESMLQTSISQQAQSSMANPLHPSPAISSTAAVIDPDAHFAAANSSGTTVPIILNGGLAAYKCGFSSSAMAADSRPGASSVRSASPSAA</sequence>
<dbReference type="Proteomes" id="UP001148737">
    <property type="component" value="Unassembled WGS sequence"/>
</dbReference>
<proteinExistence type="predicted"/>
<name>A0ACC1QC94_9HYPO</name>
<organism evidence="1 2">
    <name type="scientific">Lecanicillium saksenae</name>
    <dbReference type="NCBI Taxonomy" id="468837"/>
    <lineage>
        <taxon>Eukaryota</taxon>
        <taxon>Fungi</taxon>
        <taxon>Dikarya</taxon>
        <taxon>Ascomycota</taxon>
        <taxon>Pezizomycotina</taxon>
        <taxon>Sordariomycetes</taxon>
        <taxon>Hypocreomycetidae</taxon>
        <taxon>Hypocreales</taxon>
        <taxon>Cordycipitaceae</taxon>
        <taxon>Lecanicillium</taxon>
    </lineage>
</organism>
<protein>
    <submittedName>
        <fullName evidence="1">Uncharacterized protein</fullName>
    </submittedName>
</protein>
<dbReference type="EMBL" id="JANAKD010002968">
    <property type="protein sequence ID" value="KAJ3472636.1"/>
    <property type="molecule type" value="Genomic_DNA"/>
</dbReference>
<evidence type="ECO:0000313" key="1">
    <source>
        <dbReference type="EMBL" id="KAJ3472636.1"/>
    </source>
</evidence>
<evidence type="ECO:0000313" key="2">
    <source>
        <dbReference type="Proteomes" id="UP001148737"/>
    </source>
</evidence>